<name>A0A7X1KLX8_9SPHN</name>
<evidence type="ECO:0000313" key="4">
    <source>
        <dbReference type="EMBL" id="MBC2666042.1"/>
    </source>
</evidence>
<dbReference type="Pfam" id="PF13650">
    <property type="entry name" value="Asp_protease_2"/>
    <property type="match status" value="2"/>
</dbReference>
<keyword evidence="4" id="KW-0645">Protease</keyword>
<comment type="caution">
    <text evidence="4">The sequence shown here is derived from an EMBL/GenBank/DDBJ whole genome shotgun (WGS) entry which is preliminary data.</text>
</comment>
<evidence type="ECO:0000256" key="1">
    <source>
        <dbReference type="ARBA" id="ARBA00022801"/>
    </source>
</evidence>
<dbReference type="InterPro" id="IPR021109">
    <property type="entry name" value="Peptidase_aspartic_dom_sf"/>
</dbReference>
<dbReference type="GO" id="GO:0004190">
    <property type="term" value="F:aspartic-type endopeptidase activity"/>
    <property type="evidence" value="ECO:0007669"/>
    <property type="project" value="InterPro"/>
</dbReference>
<feature type="chain" id="PRO_5031247513" evidence="2">
    <location>
        <begin position="25"/>
        <end position="319"/>
    </location>
</feature>
<dbReference type="InterPro" id="IPR001969">
    <property type="entry name" value="Aspartic_peptidase_AS"/>
</dbReference>
<dbReference type="Proteomes" id="UP000566813">
    <property type="component" value="Unassembled WGS sequence"/>
</dbReference>
<sequence>MLAGERIAMGLAATLLVPALLSLAAGAVQTNSARAQSSAESDTVPARIDSQQRMSVAVRIGDAGPFRFLIDTGAQNTVVSDSLADQLKLTEAGSAVVTGIAGSLPVRTVTIDELALGKRSYYGLLAPVLEEKNIGADGIVGVDGLQGQRVLIDFRKNLMTIEERRGAAADNDYDIVVTARRKSGQLIMTDARIDGVATNVVIDSGAEGTIGNLALQQALGKKGAALIPILLTSVTGQTATANIAVSRSLKIQGMEITNVAIAFIDAPPFRVLGLEKKPAILLGMRELRVFPRIAIDFPTRRVLFQLPQDNWSNGFASIP</sequence>
<proteinExistence type="predicted"/>
<keyword evidence="2" id="KW-0732">Signal</keyword>
<feature type="signal peptide" evidence="2">
    <location>
        <begin position="1"/>
        <end position="24"/>
    </location>
</feature>
<dbReference type="InterPro" id="IPR034122">
    <property type="entry name" value="Retropepsin-like_bacterial"/>
</dbReference>
<evidence type="ECO:0000259" key="3">
    <source>
        <dbReference type="PROSITE" id="PS50175"/>
    </source>
</evidence>
<gene>
    <name evidence="4" type="ORF">H7F51_10935</name>
</gene>
<feature type="domain" description="Peptidase A2" evidence="3">
    <location>
        <begin position="66"/>
        <end position="144"/>
    </location>
</feature>
<accession>A0A7X1KLX8</accession>
<evidence type="ECO:0000313" key="5">
    <source>
        <dbReference type="Proteomes" id="UP000566813"/>
    </source>
</evidence>
<dbReference type="InterPro" id="IPR001995">
    <property type="entry name" value="Peptidase_A2_cat"/>
</dbReference>
<protein>
    <submittedName>
        <fullName evidence="4">Aspartyl protease family protein</fullName>
    </submittedName>
</protein>
<evidence type="ECO:0000256" key="2">
    <source>
        <dbReference type="SAM" id="SignalP"/>
    </source>
</evidence>
<dbReference type="GO" id="GO:0006508">
    <property type="term" value="P:proteolysis"/>
    <property type="evidence" value="ECO:0007669"/>
    <property type="project" value="UniProtKB-KW"/>
</dbReference>
<keyword evidence="5" id="KW-1185">Reference proteome</keyword>
<dbReference type="PROSITE" id="PS50175">
    <property type="entry name" value="ASP_PROT_RETROV"/>
    <property type="match status" value="1"/>
</dbReference>
<dbReference type="RefSeq" id="WP_185664343.1">
    <property type="nucleotide sequence ID" value="NZ_JACLAW010000007.1"/>
</dbReference>
<dbReference type="PROSITE" id="PS00141">
    <property type="entry name" value="ASP_PROTEASE"/>
    <property type="match status" value="1"/>
</dbReference>
<dbReference type="Gene3D" id="2.40.70.10">
    <property type="entry name" value="Acid Proteases"/>
    <property type="match status" value="2"/>
</dbReference>
<organism evidence="4 5">
    <name type="scientific">Novosphingobium flavum</name>
    <dbReference type="NCBI Taxonomy" id="1778672"/>
    <lineage>
        <taxon>Bacteria</taxon>
        <taxon>Pseudomonadati</taxon>
        <taxon>Pseudomonadota</taxon>
        <taxon>Alphaproteobacteria</taxon>
        <taxon>Sphingomonadales</taxon>
        <taxon>Sphingomonadaceae</taxon>
        <taxon>Novosphingobium</taxon>
    </lineage>
</organism>
<dbReference type="CDD" id="cd05483">
    <property type="entry name" value="retropepsin_like_bacteria"/>
    <property type="match status" value="1"/>
</dbReference>
<dbReference type="AlphaFoldDB" id="A0A7X1KLX8"/>
<dbReference type="SUPFAM" id="SSF50630">
    <property type="entry name" value="Acid proteases"/>
    <property type="match status" value="2"/>
</dbReference>
<reference evidence="4 5" key="1">
    <citation type="submission" date="2020-08" db="EMBL/GenBank/DDBJ databases">
        <title>The genome sequence of type strain Novosphingobium flavum NBRC 111647.</title>
        <authorList>
            <person name="Liu Y."/>
        </authorList>
    </citation>
    <scope>NUCLEOTIDE SEQUENCE [LARGE SCALE GENOMIC DNA]</scope>
    <source>
        <strain evidence="4 5">NBRC 111647</strain>
    </source>
</reference>
<keyword evidence="1" id="KW-0378">Hydrolase</keyword>
<dbReference type="EMBL" id="JACLAW010000007">
    <property type="protein sequence ID" value="MBC2666042.1"/>
    <property type="molecule type" value="Genomic_DNA"/>
</dbReference>